<keyword evidence="8 12" id="KW-1133">Transmembrane helix</keyword>
<organism evidence="13 14">
    <name type="scientific">Oopsacas minuta</name>
    <dbReference type="NCBI Taxonomy" id="111878"/>
    <lineage>
        <taxon>Eukaryota</taxon>
        <taxon>Metazoa</taxon>
        <taxon>Porifera</taxon>
        <taxon>Hexactinellida</taxon>
        <taxon>Hexasterophora</taxon>
        <taxon>Lyssacinosida</taxon>
        <taxon>Leucopsacidae</taxon>
        <taxon>Oopsacas</taxon>
    </lineage>
</organism>
<feature type="transmembrane region" description="Helical" evidence="12">
    <location>
        <begin position="249"/>
        <end position="271"/>
    </location>
</feature>
<keyword evidence="7 12" id="KW-0256">Endoplasmic reticulum</keyword>
<evidence type="ECO:0000313" key="14">
    <source>
        <dbReference type="Proteomes" id="UP001165289"/>
    </source>
</evidence>
<feature type="transmembrane region" description="Helical" evidence="12">
    <location>
        <begin position="201"/>
        <end position="221"/>
    </location>
</feature>
<evidence type="ECO:0000256" key="11">
    <source>
        <dbReference type="ARBA" id="ARBA00048899"/>
    </source>
</evidence>
<comment type="catalytic activity">
    <reaction evidence="11">
        <text>an alpha-D-Man-(1-&gt;2)-alpha-D-Man-(1-&gt;2)-alpha-D-Man-(1-&gt;3)-[alpha-D-Man-(1-&gt;2)-alpha-D-Man-(1-&gt;3)-alpha-D-Man-(1-&gt;6)]-beta-D-Man-(1-&gt;4)-beta-D-GlcNAc-(1-&gt;4)-alpha-D-GlcNAc-diphospho-di-trans,poly-cis-dolichol + a di-trans,poly-cis-dolichyl beta-D-mannosyl phosphate = an alpha-D-Man-(1-&gt;2)-alpha-D-Man-(1-&gt;2)-alpha-D-Man-(1-&gt;3)-[alpha-D-Man-(1-&gt;2)-alpha-D-Man-(1-&gt;3)-[alpha-D-Man-(1-&gt;6)]-alpha-D-Man-(1-&gt;6)]-beta-D-Man-(1-&gt;4)-beta-D-GlcNAc-(1-&gt;4)-alpha-D-GlcNAc-diphospho-di-trans,poly-cis-dolichol + a di-trans,poly-cis-dolichyl phosphate + H(+)</text>
        <dbReference type="Rhea" id="RHEA:29535"/>
        <dbReference type="Rhea" id="RHEA-COMP:19498"/>
        <dbReference type="Rhea" id="RHEA-COMP:19501"/>
        <dbReference type="Rhea" id="RHEA-COMP:19518"/>
        <dbReference type="Rhea" id="RHEA-COMP:19519"/>
        <dbReference type="ChEBI" id="CHEBI:15378"/>
        <dbReference type="ChEBI" id="CHEBI:57683"/>
        <dbReference type="ChEBI" id="CHEBI:58211"/>
        <dbReference type="ChEBI" id="CHEBI:132517"/>
        <dbReference type="ChEBI" id="CHEBI:132519"/>
        <dbReference type="EC" id="2.4.1.260"/>
    </reaction>
    <physiologicalReaction direction="left-to-right" evidence="11">
        <dbReference type="Rhea" id="RHEA:29536"/>
    </physiologicalReaction>
</comment>
<name>A0AAV7K8E4_9METZ</name>
<feature type="transmembrane region" description="Helical" evidence="12">
    <location>
        <begin position="330"/>
        <end position="353"/>
    </location>
</feature>
<feature type="transmembrane region" description="Helical" evidence="12">
    <location>
        <begin position="140"/>
        <end position="156"/>
    </location>
</feature>
<feature type="transmembrane region" description="Helical" evidence="12">
    <location>
        <begin position="116"/>
        <end position="133"/>
    </location>
</feature>
<comment type="caution">
    <text evidence="13">The sequence shown here is derived from an EMBL/GenBank/DDBJ whole genome shotgun (WGS) entry which is preliminary data.</text>
</comment>
<dbReference type="PANTHER" id="PTHR22760">
    <property type="entry name" value="GLYCOSYLTRANSFERASE"/>
    <property type="match status" value="1"/>
</dbReference>
<dbReference type="GO" id="GO:0006487">
    <property type="term" value="P:protein N-linked glycosylation"/>
    <property type="evidence" value="ECO:0007669"/>
    <property type="project" value="TreeGrafter"/>
</dbReference>
<dbReference type="GO" id="GO:0052917">
    <property type="term" value="F:dol-P-Man:Man(7)GlcNAc(2)-PP-Dol alpha-1,6-mannosyltransferase activity"/>
    <property type="evidence" value="ECO:0007669"/>
    <property type="project" value="UniProtKB-EC"/>
</dbReference>
<comment type="similarity">
    <text evidence="3 12">Belongs to the glycosyltransferase 22 family.</text>
</comment>
<dbReference type="InterPro" id="IPR005599">
    <property type="entry name" value="GPI_mannosylTrfase"/>
</dbReference>
<dbReference type="Proteomes" id="UP001165289">
    <property type="component" value="Unassembled WGS sequence"/>
</dbReference>
<evidence type="ECO:0000256" key="7">
    <source>
        <dbReference type="ARBA" id="ARBA00022824"/>
    </source>
</evidence>
<evidence type="ECO:0000256" key="10">
    <source>
        <dbReference type="ARBA" id="ARBA00044721"/>
    </source>
</evidence>
<gene>
    <name evidence="13" type="ORF">LOD99_16206</name>
</gene>
<dbReference type="EC" id="2.4.1.-" evidence="12"/>
<evidence type="ECO:0000313" key="13">
    <source>
        <dbReference type="EMBL" id="KAI6656904.1"/>
    </source>
</evidence>
<evidence type="ECO:0000256" key="3">
    <source>
        <dbReference type="ARBA" id="ARBA00007063"/>
    </source>
</evidence>
<keyword evidence="6 12" id="KW-0812">Transmembrane</keyword>
<dbReference type="Pfam" id="PF03901">
    <property type="entry name" value="Glyco_transf_22"/>
    <property type="match status" value="1"/>
</dbReference>
<evidence type="ECO:0000256" key="9">
    <source>
        <dbReference type="ARBA" id="ARBA00023136"/>
    </source>
</evidence>
<comment type="function">
    <text evidence="10">Mannosyltransferase that operates in the biosynthetic pathway of dolichol-linked oligosaccharides, the glycan precursors employed in protein asparagine (N)-glycosylation. The assembly of dolichol-linked oligosaccharides begins on the cytosolic side of the endoplasmic reticulum membrane and finishes in its lumen. The sequential addition of sugars to dolichol pyrophosphate produces dolichol-linked oligosaccharides containing fourteen sugars, including two GlcNAcs, nine mannoses and three glucoses. Once assembled, the oligosaccharide is transferred from the lipid to nascent proteins by oligosaccharyltransferases. In the lumen of the endoplasmic reticulum, adds the eighth mannose residue in an alpha-1,6 linkage onto Man(7)GlcNAc(2)-PP-dolichol to produce Man(8)GlcNAc(2)-PP-dolichol.</text>
</comment>
<protein>
    <recommendedName>
        <fullName evidence="12">Mannosyltransferase</fullName>
        <ecNumber evidence="12">2.4.1.-</ecNumber>
    </recommendedName>
</protein>
<feature type="transmembrane region" description="Helical" evidence="12">
    <location>
        <begin position="162"/>
        <end position="189"/>
    </location>
</feature>
<proteinExistence type="inferred from homology"/>
<keyword evidence="4 12" id="KW-0328">Glycosyltransferase</keyword>
<evidence type="ECO:0000256" key="8">
    <source>
        <dbReference type="ARBA" id="ARBA00022989"/>
    </source>
</evidence>
<evidence type="ECO:0000256" key="4">
    <source>
        <dbReference type="ARBA" id="ARBA00022676"/>
    </source>
</evidence>
<keyword evidence="14" id="KW-1185">Reference proteome</keyword>
<evidence type="ECO:0000256" key="1">
    <source>
        <dbReference type="ARBA" id="ARBA00004477"/>
    </source>
</evidence>
<dbReference type="GO" id="GO:0005789">
    <property type="term" value="C:endoplasmic reticulum membrane"/>
    <property type="evidence" value="ECO:0007669"/>
    <property type="project" value="UniProtKB-SubCell"/>
</dbReference>
<dbReference type="EMBL" id="JAKMXF010000133">
    <property type="protein sequence ID" value="KAI6656904.1"/>
    <property type="molecule type" value="Genomic_DNA"/>
</dbReference>
<sequence length="476" mass="55272">MYKSWFVLLAWICVIYIYVCPYNKVEESFNIQAVHDLIFYSWSDLEAFDHLEFPGVVPRSFIGPLILWAQTILVSQFHIPKPYLQYYVRCMLGFGNLLALYLYVSGIAKHFGNNTAIWMLIITACQFHYLFYISRTLPNSFALVLCQLAFSGWIYGNSVLLVISTLFCVLVFRGELVLLLGVLILYTLVTKQMELRNVLKWSFVGGIIAITSTILIDSYFWDRWVWPEGEVLWYNTVLNKSSQWGTSPFLWYFYSALPRMILIALPLSILSCYYDIRCIKLLFPALLFIFLFSFLPHKELRFIIYTVPLFNAAAGRAVDYIQNIKETTGLIMRITCIGSLLISFVISICFLYVSKHNYPGGVAFSRLHDMGPGKGEVRVHISVEAAQTGVNRFGELHDNWVYSKAEDSEEDTDFMKQFSWIITTEDKFVKYRNMTHTLEEKIDGYDGIYWNRRTPFILPKIIFNTKLVIAKRIPHI</sequence>
<evidence type="ECO:0000256" key="6">
    <source>
        <dbReference type="ARBA" id="ARBA00022692"/>
    </source>
</evidence>
<feature type="transmembrane region" description="Helical" evidence="12">
    <location>
        <begin position="86"/>
        <end position="104"/>
    </location>
</feature>
<reference evidence="13 14" key="1">
    <citation type="journal article" date="2023" name="BMC Biol.">
        <title>The compact genome of the sponge Oopsacas minuta (Hexactinellida) is lacking key metazoan core genes.</title>
        <authorList>
            <person name="Santini S."/>
            <person name="Schenkelaars Q."/>
            <person name="Jourda C."/>
            <person name="Duchesne M."/>
            <person name="Belahbib H."/>
            <person name="Rocher C."/>
            <person name="Selva M."/>
            <person name="Riesgo A."/>
            <person name="Vervoort M."/>
            <person name="Leys S.P."/>
            <person name="Kodjabachian L."/>
            <person name="Le Bivic A."/>
            <person name="Borchiellini C."/>
            <person name="Claverie J.M."/>
            <person name="Renard E."/>
        </authorList>
    </citation>
    <scope>NUCLEOTIDE SEQUENCE [LARGE SCALE GENOMIC DNA]</scope>
    <source>
        <strain evidence="13">SPO-2</strain>
    </source>
</reference>
<evidence type="ECO:0000256" key="12">
    <source>
        <dbReference type="RuleBase" id="RU363075"/>
    </source>
</evidence>
<keyword evidence="5" id="KW-0808">Transferase</keyword>
<comment type="subcellular location">
    <subcellularLocation>
        <location evidence="1 12">Endoplasmic reticulum membrane</location>
        <topology evidence="1 12">Multi-pass membrane protein</topology>
    </subcellularLocation>
</comment>
<keyword evidence="9 12" id="KW-0472">Membrane</keyword>
<evidence type="ECO:0000256" key="2">
    <source>
        <dbReference type="ARBA" id="ARBA00004922"/>
    </source>
</evidence>
<accession>A0AAV7K8E4</accession>
<dbReference type="AlphaFoldDB" id="A0AAV7K8E4"/>
<evidence type="ECO:0000256" key="5">
    <source>
        <dbReference type="ARBA" id="ARBA00022679"/>
    </source>
</evidence>
<comment type="pathway">
    <text evidence="2">Protein modification; protein glycosylation.</text>
</comment>
<dbReference type="PANTHER" id="PTHR22760:SF1">
    <property type="entry name" value="DOL-P-MAN:MAN(7)GLCNAC(2)-PP-DOL ALPHA-1,6-MANNOSYLTRANSFERASE"/>
    <property type="match status" value="1"/>
</dbReference>
<feature type="transmembrane region" description="Helical" evidence="12">
    <location>
        <begin position="278"/>
        <end position="296"/>
    </location>
</feature>